<sequence>MKKVVNIKSEKKSKIDIAVLMIFFSRDKQFGQVFEQVALARPSILYLYQDGARAGRDDDVIGIEKCRKIADSIDWECEVHYWYQEENIGCDPSEYLSQKWMFSEQEMGIVLEDDDVPSQSFFPFCKELLERYKDDYRINIICGMNTYDIAKHTQDSYLFTKKGSIWGWASWRRVIDTWDGEYTWLNDEDKKSIIAKNMGQKEFDIWIPHVEAHAKTGKAHYESINGAAMFLYNRINIVPKYNMICNIGIAAESTHSVNDIRILPKGIQKLMYKETHEIEFPLKHPDIIEIDPVYEKLNKISVLKNFCYTIESFVRSIVYLGIGETFKRIKRKLNKLQKRG</sequence>
<dbReference type="InterPro" id="IPR029044">
    <property type="entry name" value="Nucleotide-diphossugar_trans"/>
</dbReference>
<protein>
    <submittedName>
        <fullName evidence="1">Hemolysin activation protein</fullName>
    </submittedName>
</protein>
<reference evidence="1 2" key="1">
    <citation type="submission" date="2018-08" db="EMBL/GenBank/DDBJ databases">
        <title>A genome reference for cultivated species of the human gut microbiota.</title>
        <authorList>
            <person name="Zou Y."/>
            <person name="Xue W."/>
            <person name="Luo G."/>
        </authorList>
    </citation>
    <scope>NUCLEOTIDE SEQUENCE [LARGE SCALE GENOMIC DNA]</scope>
    <source>
        <strain evidence="1 2">AM21-18</strain>
    </source>
</reference>
<evidence type="ECO:0000313" key="2">
    <source>
        <dbReference type="Proteomes" id="UP000283981"/>
    </source>
</evidence>
<dbReference type="Proteomes" id="UP000283981">
    <property type="component" value="Unassembled WGS sequence"/>
</dbReference>
<dbReference type="AlphaFoldDB" id="A0A414UR95"/>
<evidence type="ECO:0000313" key="1">
    <source>
        <dbReference type="EMBL" id="RHG79097.1"/>
    </source>
</evidence>
<dbReference type="Gene3D" id="3.90.550.10">
    <property type="entry name" value="Spore Coat Polysaccharide Biosynthesis Protein SpsA, Chain A"/>
    <property type="match status" value="1"/>
</dbReference>
<accession>A0A414UR95</accession>
<gene>
    <name evidence="1" type="ORF">DW243_16825</name>
</gene>
<name>A0A414UR95_MEDGN</name>
<comment type="caution">
    <text evidence="1">The sequence shown here is derived from an EMBL/GenBank/DDBJ whole genome shotgun (WGS) entry which is preliminary data.</text>
</comment>
<organism evidence="1 2">
    <name type="scientific">Mediterraneibacter gnavus</name>
    <name type="common">Ruminococcus gnavus</name>
    <dbReference type="NCBI Taxonomy" id="33038"/>
    <lineage>
        <taxon>Bacteria</taxon>
        <taxon>Bacillati</taxon>
        <taxon>Bacillota</taxon>
        <taxon>Clostridia</taxon>
        <taxon>Lachnospirales</taxon>
        <taxon>Lachnospiraceae</taxon>
        <taxon>Mediterraneibacter</taxon>
    </lineage>
</organism>
<dbReference type="EMBL" id="QRIS01000044">
    <property type="protein sequence ID" value="RHG79097.1"/>
    <property type="molecule type" value="Genomic_DNA"/>
</dbReference>
<proteinExistence type="predicted"/>
<dbReference type="SUPFAM" id="SSF53448">
    <property type="entry name" value="Nucleotide-diphospho-sugar transferases"/>
    <property type="match status" value="1"/>
</dbReference>
<dbReference type="RefSeq" id="WP_118038777.1">
    <property type="nucleotide sequence ID" value="NZ_QRIP01000044.1"/>
</dbReference>